<dbReference type="PANTHER" id="PTHR13696">
    <property type="entry name" value="P-LOOP CONTAINING NUCLEOSIDE TRIPHOSPHATE HYDROLASE"/>
    <property type="match status" value="1"/>
</dbReference>
<dbReference type="AlphaFoldDB" id="A0A0C7KKH5"/>
<dbReference type="InterPro" id="IPR027417">
    <property type="entry name" value="P-loop_NTPase"/>
</dbReference>
<dbReference type="CDD" id="cd02042">
    <property type="entry name" value="ParAB_family"/>
    <property type="match status" value="1"/>
</dbReference>
<dbReference type="SUPFAM" id="SSF52540">
    <property type="entry name" value="P-loop containing nucleoside triphosphate hydrolases"/>
    <property type="match status" value="1"/>
</dbReference>
<evidence type="ECO:0000259" key="1">
    <source>
        <dbReference type="Pfam" id="PF01656"/>
    </source>
</evidence>
<protein>
    <recommendedName>
        <fullName evidence="1">CobQ/CobB/MinD/ParA nucleotide binding domain-containing protein</fullName>
    </recommendedName>
</protein>
<dbReference type="Gene3D" id="3.40.50.300">
    <property type="entry name" value="P-loop containing nucleotide triphosphate hydrolases"/>
    <property type="match status" value="1"/>
</dbReference>
<accession>A0A0C7KKH5</accession>
<gene>
    <name evidence="2" type="ORF">pXCCB1459_0005</name>
</gene>
<dbReference type="InterPro" id="IPR048089">
    <property type="entry name" value="McdA"/>
</dbReference>
<dbReference type="NCBIfam" id="NF041546">
    <property type="entry name" value="ParA_partition"/>
    <property type="match status" value="1"/>
</dbReference>
<organism evidence="2">
    <name type="scientific">Xanthomonas campestris pv. campestris</name>
    <dbReference type="NCBI Taxonomy" id="340"/>
    <lineage>
        <taxon>Bacteria</taxon>
        <taxon>Pseudomonadati</taxon>
        <taxon>Pseudomonadota</taxon>
        <taxon>Gammaproteobacteria</taxon>
        <taxon>Lysobacterales</taxon>
        <taxon>Lysobacteraceae</taxon>
        <taxon>Xanthomonas</taxon>
    </lineage>
</organism>
<evidence type="ECO:0000313" key="2">
    <source>
        <dbReference type="EMBL" id="CEO96434.1"/>
    </source>
</evidence>
<geneLocation type="plasmid" evidence="2">
    <name>I</name>
</geneLocation>
<dbReference type="RefSeq" id="WP_162474097.1">
    <property type="nucleotide sequence ID" value="NZ_CP066941.1"/>
</dbReference>
<reference evidence="2" key="1">
    <citation type="submission" date="2015-01" db="EMBL/GenBank/DDBJ databases">
        <authorList>
            <person name="Wibberg Daniel"/>
        </authorList>
    </citation>
    <scope>NUCLEOTIDE SEQUENCE</scope>
    <source>
        <strain evidence="2">B-1459</strain>
        <plasmid evidence="2">I</plasmid>
    </source>
</reference>
<proteinExistence type="predicted"/>
<dbReference type="PANTHER" id="PTHR13696:SF96">
    <property type="entry name" value="COBQ_COBB_MIND_PARA NUCLEOTIDE BINDING DOMAIN-CONTAINING PROTEIN"/>
    <property type="match status" value="1"/>
</dbReference>
<sequence length="212" mass="21830">MKTITIAVQKGGAGKTTIAVHLAVAAQQAGLRVALADTDPQGSAKSWAETRSDSALEVVAITSANVGAAVAAAAEEGYDLLIVDTPPHASAGIAAALEHADLALMPIRPSLLDLTAAPASIRLLQASGKPGAFILSSAPIRASETREVERELASTGIRVLETVIHDRTAYRRALAHGQAVGEFEPAGKAAFEVRALWREVNTLLGATKGTNA</sequence>
<keyword evidence="2" id="KW-0614">Plasmid</keyword>
<name>A0A0C7KKH5_XANCE</name>
<dbReference type="PIRSF" id="PIRSF009320">
    <property type="entry name" value="Nuc_binding_HP_1000"/>
    <property type="match status" value="1"/>
</dbReference>
<dbReference type="InterPro" id="IPR050678">
    <property type="entry name" value="DNA_Partitioning_ATPase"/>
</dbReference>
<dbReference type="Pfam" id="PF01656">
    <property type="entry name" value="CbiA"/>
    <property type="match status" value="1"/>
</dbReference>
<feature type="domain" description="CobQ/CobB/MinD/ParA nucleotide binding" evidence="1">
    <location>
        <begin position="4"/>
        <end position="178"/>
    </location>
</feature>
<dbReference type="InterPro" id="IPR002586">
    <property type="entry name" value="CobQ/CobB/MinD/ParA_Nub-bd_dom"/>
</dbReference>
<dbReference type="EMBL" id="LN811400">
    <property type="protein sequence ID" value="CEO96434.1"/>
    <property type="molecule type" value="Genomic_DNA"/>
</dbReference>